<organism evidence="1 3">
    <name type="scientific">Clostridium coskatii</name>
    <dbReference type="NCBI Taxonomy" id="1705578"/>
    <lineage>
        <taxon>Bacteria</taxon>
        <taxon>Bacillati</taxon>
        <taxon>Bacillota</taxon>
        <taxon>Clostridia</taxon>
        <taxon>Eubacteriales</taxon>
        <taxon>Clostridiaceae</taxon>
        <taxon>Clostridium</taxon>
    </lineage>
</organism>
<gene>
    <name evidence="2" type="ORF">CLCOS_10550</name>
    <name evidence="1" type="ORF">WX73_04318</name>
</gene>
<dbReference type="Proteomes" id="UP000093694">
    <property type="component" value="Unassembled WGS sequence"/>
</dbReference>
<evidence type="ECO:0000313" key="3">
    <source>
        <dbReference type="Proteomes" id="UP000077384"/>
    </source>
</evidence>
<dbReference type="AlphaFoldDB" id="A0A166TDN6"/>
<proteinExistence type="predicted"/>
<reference evidence="1 3" key="1">
    <citation type="journal article" date="2015" name="Biotechnol. Bioeng.">
        <title>Genome sequence and phenotypic characterization of Caulobacter segnis.</title>
        <authorList>
            <person name="Patel S."/>
            <person name="Fletcher B."/>
            <person name="Scott D.C."/>
            <person name="Ely B."/>
        </authorList>
    </citation>
    <scope>NUCLEOTIDE SEQUENCE [LARGE SCALE GENOMIC DNA]</scope>
    <source>
        <strain evidence="1 3">PS02</strain>
    </source>
</reference>
<evidence type="ECO:0000313" key="1">
    <source>
        <dbReference type="EMBL" id="OAA93553.1"/>
    </source>
</evidence>
<keyword evidence="4" id="KW-1185">Reference proteome</keyword>
<comment type="caution">
    <text evidence="1">The sequence shown here is derived from an EMBL/GenBank/DDBJ whole genome shotgun (WGS) entry which is preliminary data.</text>
</comment>
<dbReference type="Pfam" id="PF13289">
    <property type="entry name" value="SIR2_2"/>
    <property type="match status" value="1"/>
</dbReference>
<name>A0A166TDN6_9CLOT</name>
<dbReference type="RefSeq" id="WP_063600909.1">
    <property type="nucleotide sequence ID" value="NZ_LITQ01000012.1"/>
</dbReference>
<accession>A0A166TDN6</accession>
<sequence>MSEKLVYTYIKDIARHLWNPGEYGHASLMVGAGFSKNSNSVSGDNKMPDWSELSCKIYKQLYPKPVSNPENINSNDNDTKEWEKNKIIKTSGMNVLKLAEEYKVIFGRSNLDKMVENSISDEAYEPGELHEKLLELPWSDVFTTNYDTLLERTIDKIDTKGRDNYRIILNQKDLPGSIRPRIIKLHGSVPYSKPYIITEEDYRTYPKLYAPFVNTVQQAMLETQLCLIGFSGDDPNFTSWLGWLRDNMHENCPKIYLCGVFNNLSKSERTLFENNNIIIVDLSELIDLDRDYENIHKVAIEKFITEINNLNKTSDSIQAIPTELVYTENYSIDQYKELIHLLKSQREEYQKYIAIPQKIVEILSENLRPVFEIVMKNLKNYSNKALILIYELLWRMNKCFIPLYDYELKKIEKLLECNPIDSYKKIPREYTKIFVNSWLEINFLLANIYRKNSKYEKFDITMNRLDLNSSLMNSIFLSEYYIEKSKYYLQNFDYNKTIEVIRKMPDTADNYISIKKAFLLSQLGLKEESHNLLKKVSARIAQQNYRYEYNASLKGYMNLCSRTLGRNEDYDSILFSDSDYKESEYNTRNILNNLKDELIISIQNAQEKEVERTKDFNPNVFTETYGTTPKEVTNAYNLSYAYLSFMDNLCLPVYSDHRDAVIRAINIISGYNNNSEYVWSYAIRTNDTDMYDKIFKRYYIIYNQGEYSKKLFLKLVQLLDLYEKDMSSNNSIKIISVKCTIDLLSRFAIVQDDSNVSNLIKKLILFFNNSTLFKRKHDYNFIDSIFSRLSFCVNSKVLISVIDDVLSAPYSGFDFSRCFYCCTNKKNKNIIPKEIFNKYIDTIINKIRDTDIKIRDNAISRVYLLRSCSEMKDRDDDISFAIWSQKDSFGFPKSNLFLYALWDELPMDQSIDFKDIIKNYLIKFQFSYHVNENGGISFGGESSGIYNYVNCFYDSSLFVNNFKYEIKWTENELNSILLKIIDYIDKEKVIINKEINFFGEVDNSKNEFMQLGILTSVISTVCIINDISNKDVNQNIEKIFNVLEETKVIDLPLKVIMNILTDGEVIQNLRNEINYYLISNESKKVMSGFFTLNMIMRIDESNKFNFKWIYDYFKKILLVMPYLSSEQSRSIFIYLKDVLQINILKEPDYIEVMENSLYKSFEIINRKMKVQRDEKFNDIYLLDSLYDLSSLIRKYIISLESNDIKISNKLDELVKKLKSSILPEVRNMYM</sequence>
<reference evidence="2 4" key="2">
    <citation type="journal article" date="2016" name="Front. Microbiol.">
        <title>Industrial Acetogenic Biocatalysts: A Comparative Metabolic and Genomic Analysis.</title>
        <authorList>
            <person name="Bengelsdorf F."/>
            <person name="Poehlein A."/>
            <person name="Sonja S."/>
            <person name="Erz C."/>
            <person name="Hummel T."/>
            <person name="Hoffmeister S."/>
            <person name="Daniel R."/>
            <person name="Durre P."/>
        </authorList>
    </citation>
    <scope>NUCLEOTIDE SEQUENCE [LARGE SCALE GENOMIC DNA]</scope>
    <source>
        <strain evidence="2 4">PTA-10522</strain>
    </source>
</reference>
<dbReference type="PATRIC" id="fig|1705578.3.peg.4420"/>
<evidence type="ECO:0000313" key="2">
    <source>
        <dbReference type="EMBL" id="OBR96342.1"/>
    </source>
</evidence>
<dbReference type="Proteomes" id="UP000077384">
    <property type="component" value="Unassembled WGS sequence"/>
</dbReference>
<dbReference type="EMBL" id="LROR01000034">
    <property type="protein sequence ID" value="OBR96342.1"/>
    <property type="molecule type" value="Genomic_DNA"/>
</dbReference>
<dbReference type="EMBL" id="LITQ01000012">
    <property type="protein sequence ID" value="OAA93553.1"/>
    <property type="molecule type" value="Genomic_DNA"/>
</dbReference>
<protein>
    <submittedName>
        <fullName evidence="1">Uncharacterized protein</fullName>
    </submittedName>
</protein>
<evidence type="ECO:0000313" key="4">
    <source>
        <dbReference type="Proteomes" id="UP000093694"/>
    </source>
</evidence>